<dbReference type="RefSeq" id="WP_270118124.1">
    <property type="nucleotide sequence ID" value="NZ_BAAAOL010000016.1"/>
</dbReference>
<dbReference type="AlphaFoldDB" id="A0A9W6G5Z5"/>
<accession>A0A9W6G5Z5</accession>
<feature type="domain" description="DUF4097" evidence="2">
    <location>
        <begin position="146"/>
        <end position="261"/>
    </location>
</feature>
<keyword evidence="1" id="KW-0812">Transmembrane</keyword>
<evidence type="ECO:0000313" key="4">
    <source>
        <dbReference type="Proteomes" id="UP001144313"/>
    </source>
</evidence>
<evidence type="ECO:0000313" key="3">
    <source>
        <dbReference type="EMBL" id="GLI40883.1"/>
    </source>
</evidence>
<dbReference type="Pfam" id="PF13349">
    <property type="entry name" value="DUF4097"/>
    <property type="match status" value="1"/>
</dbReference>
<proteinExistence type="predicted"/>
<name>A0A9W6G5Z5_9ACTN</name>
<reference evidence="3" key="1">
    <citation type="submission" date="2022-12" db="EMBL/GenBank/DDBJ databases">
        <title>Reference genome sequencing for broad-spectrum identification of bacterial and archaeal isolates by mass spectrometry.</title>
        <authorList>
            <person name="Sekiguchi Y."/>
            <person name="Tourlousse D.M."/>
        </authorList>
    </citation>
    <scope>NUCLEOTIDE SEQUENCE</scope>
    <source>
        <strain evidence="3">LLR39Z86</strain>
    </source>
</reference>
<dbReference type="Proteomes" id="UP001144313">
    <property type="component" value="Unassembled WGS sequence"/>
</dbReference>
<evidence type="ECO:0000256" key="1">
    <source>
        <dbReference type="SAM" id="Phobius"/>
    </source>
</evidence>
<feature type="transmembrane region" description="Helical" evidence="1">
    <location>
        <begin position="23"/>
        <end position="48"/>
    </location>
</feature>
<dbReference type="EMBL" id="BSDT01000001">
    <property type="protein sequence ID" value="GLI40883.1"/>
    <property type="molecule type" value="Genomic_DNA"/>
</dbReference>
<sequence length="265" mass="28232">MIDTPEKQTPAPETETQRTARTVWWIVGAACTGLVLLAAVAFAGVWIWSTASPVKSENRSETYTETTSGVDVTVEVGQIDLNASADGSLVVDTETRWRGEEPKPEESWNGDVFSAEGECDERLVVFWDGDDCEVNYTLALPSGAAAEAESSVGNIEMDGLDGAIDVETSVGDIEGENLRATETRAESSVGSIRLEFAEVRGDINVITSTGSVEIIVPDDGTTYDVVFESGVGTEDIDIATDPGSRADYVISVDTSVGDLTVRYAD</sequence>
<dbReference type="InterPro" id="IPR025164">
    <property type="entry name" value="Toastrack_DUF4097"/>
</dbReference>
<evidence type="ECO:0000259" key="2">
    <source>
        <dbReference type="Pfam" id="PF13349"/>
    </source>
</evidence>
<protein>
    <recommendedName>
        <fullName evidence="2">DUF4097 domain-containing protein</fullName>
    </recommendedName>
</protein>
<gene>
    <name evidence="3" type="ORF">GALLR39Z86_07330</name>
</gene>
<organism evidence="3 4">
    <name type="scientific">Glycomyces algeriensis</name>
    <dbReference type="NCBI Taxonomy" id="256037"/>
    <lineage>
        <taxon>Bacteria</taxon>
        <taxon>Bacillati</taxon>
        <taxon>Actinomycetota</taxon>
        <taxon>Actinomycetes</taxon>
        <taxon>Glycomycetales</taxon>
        <taxon>Glycomycetaceae</taxon>
        <taxon>Glycomyces</taxon>
    </lineage>
</organism>
<keyword evidence="1" id="KW-0472">Membrane</keyword>
<keyword evidence="4" id="KW-1185">Reference proteome</keyword>
<keyword evidence="1" id="KW-1133">Transmembrane helix</keyword>
<comment type="caution">
    <text evidence="3">The sequence shown here is derived from an EMBL/GenBank/DDBJ whole genome shotgun (WGS) entry which is preliminary data.</text>
</comment>